<name>A0A6C0KKM6_9ZZZZ</name>
<accession>A0A6C0KKM6</accession>
<reference evidence="1" key="1">
    <citation type="journal article" date="2020" name="Nature">
        <title>Giant virus diversity and host interactions through global metagenomics.</title>
        <authorList>
            <person name="Schulz F."/>
            <person name="Roux S."/>
            <person name="Paez-Espino D."/>
            <person name="Jungbluth S."/>
            <person name="Walsh D.A."/>
            <person name="Denef V.J."/>
            <person name="McMahon K.D."/>
            <person name="Konstantinidis K.T."/>
            <person name="Eloe-Fadrosh E.A."/>
            <person name="Kyrpides N.C."/>
            <person name="Woyke T."/>
        </authorList>
    </citation>
    <scope>NUCLEOTIDE SEQUENCE</scope>
    <source>
        <strain evidence="1">GVMAG-S-3300012919-55</strain>
    </source>
</reference>
<dbReference type="AlphaFoldDB" id="A0A6C0KKM6"/>
<proteinExistence type="predicted"/>
<evidence type="ECO:0000313" key="1">
    <source>
        <dbReference type="EMBL" id="QHU17721.1"/>
    </source>
</evidence>
<protein>
    <submittedName>
        <fullName evidence="1">Uncharacterized protein</fullName>
    </submittedName>
</protein>
<dbReference type="EMBL" id="MN740917">
    <property type="protein sequence ID" value="QHU17721.1"/>
    <property type="molecule type" value="Genomic_DNA"/>
</dbReference>
<organism evidence="1">
    <name type="scientific">viral metagenome</name>
    <dbReference type="NCBI Taxonomy" id="1070528"/>
    <lineage>
        <taxon>unclassified sequences</taxon>
        <taxon>metagenomes</taxon>
        <taxon>organismal metagenomes</taxon>
    </lineage>
</organism>
<sequence>MTNNKQTIIQPLLYLISYYYSYSFLYECPYGKQLFKDSLFLFHKKEE</sequence>